<evidence type="ECO:0000256" key="1">
    <source>
        <dbReference type="SAM" id="Phobius"/>
    </source>
</evidence>
<name>A0A0A9AGF4_ARUDO</name>
<evidence type="ECO:0000313" key="2">
    <source>
        <dbReference type="EMBL" id="JAD50226.1"/>
    </source>
</evidence>
<organism evidence="2">
    <name type="scientific">Arundo donax</name>
    <name type="common">Giant reed</name>
    <name type="synonym">Donax arundinaceus</name>
    <dbReference type="NCBI Taxonomy" id="35708"/>
    <lineage>
        <taxon>Eukaryota</taxon>
        <taxon>Viridiplantae</taxon>
        <taxon>Streptophyta</taxon>
        <taxon>Embryophyta</taxon>
        <taxon>Tracheophyta</taxon>
        <taxon>Spermatophyta</taxon>
        <taxon>Magnoliopsida</taxon>
        <taxon>Liliopsida</taxon>
        <taxon>Poales</taxon>
        <taxon>Poaceae</taxon>
        <taxon>PACMAD clade</taxon>
        <taxon>Arundinoideae</taxon>
        <taxon>Arundineae</taxon>
        <taxon>Arundo</taxon>
    </lineage>
</organism>
<keyword evidence="1" id="KW-1133">Transmembrane helix</keyword>
<dbReference type="EMBL" id="GBRH01247669">
    <property type="protein sequence ID" value="JAD50226.1"/>
    <property type="molecule type" value="Transcribed_RNA"/>
</dbReference>
<proteinExistence type="predicted"/>
<reference evidence="2" key="2">
    <citation type="journal article" date="2015" name="Data Brief">
        <title>Shoot transcriptome of the giant reed, Arundo donax.</title>
        <authorList>
            <person name="Barrero R.A."/>
            <person name="Guerrero F.D."/>
            <person name="Moolhuijzen P."/>
            <person name="Goolsby J.A."/>
            <person name="Tidwell J."/>
            <person name="Bellgard S.E."/>
            <person name="Bellgard M.I."/>
        </authorList>
    </citation>
    <scope>NUCLEOTIDE SEQUENCE</scope>
    <source>
        <tissue evidence="2">Shoot tissue taken approximately 20 cm above the soil surface</tissue>
    </source>
</reference>
<keyword evidence="1" id="KW-0472">Membrane</keyword>
<sequence>MSTAFDIKEQQEAVFSFGVMFGRREKELAEIDRLLLRGCHFISAFLLFTAQVLFIPF</sequence>
<keyword evidence="1" id="KW-0812">Transmembrane</keyword>
<reference evidence="2" key="1">
    <citation type="submission" date="2014-09" db="EMBL/GenBank/DDBJ databases">
        <authorList>
            <person name="Magalhaes I.L.F."/>
            <person name="Oliveira U."/>
            <person name="Santos F.R."/>
            <person name="Vidigal T.H.D.A."/>
            <person name="Brescovit A.D."/>
            <person name="Santos A.J."/>
        </authorList>
    </citation>
    <scope>NUCLEOTIDE SEQUENCE</scope>
    <source>
        <tissue evidence="2">Shoot tissue taken approximately 20 cm above the soil surface</tissue>
    </source>
</reference>
<accession>A0A0A9AGF4</accession>
<dbReference type="AlphaFoldDB" id="A0A0A9AGF4"/>
<protein>
    <submittedName>
        <fullName evidence="2">Uncharacterized protein</fullName>
    </submittedName>
</protein>
<feature type="transmembrane region" description="Helical" evidence="1">
    <location>
        <begin position="34"/>
        <end position="55"/>
    </location>
</feature>